<evidence type="ECO:0000313" key="4">
    <source>
        <dbReference type="EMBL" id="KYO49880.1"/>
    </source>
</evidence>
<dbReference type="Pfam" id="PF02738">
    <property type="entry name" value="MoCoBD_1"/>
    <property type="match status" value="1"/>
</dbReference>
<evidence type="ECO:0000313" key="5">
    <source>
        <dbReference type="Proteomes" id="UP000075787"/>
    </source>
</evidence>
<dbReference type="InterPro" id="IPR008274">
    <property type="entry name" value="AldOxase/xan_DH_MoCoBD1"/>
</dbReference>
<evidence type="ECO:0000256" key="1">
    <source>
        <dbReference type="ARBA" id="ARBA00022505"/>
    </source>
</evidence>
<dbReference type="EMBL" id="LPZR01000213">
    <property type="protein sequence ID" value="KYO49880.1"/>
    <property type="molecule type" value="Genomic_DNA"/>
</dbReference>
<accession>A0A162JTZ3</accession>
<proteinExistence type="predicted"/>
<dbReference type="Gene3D" id="3.90.1170.50">
    <property type="entry name" value="Aldehyde oxidase/xanthine dehydrogenase, a/b hammerhead"/>
    <property type="match status" value="1"/>
</dbReference>
<dbReference type="SUPFAM" id="SSF56003">
    <property type="entry name" value="Molybdenum cofactor-binding domain"/>
    <property type="match status" value="1"/>
</dbReference>
<dbReference type="AlphaFoldDB" id="A0A162JTZ3"/>
<dbReference type="Proteomes" id="UP000075787">
    <property type="component" value="Unassembled WGS sequence"/>
</dbReference>
<dbReference type="SMART" id="SM01008">
    <property type="entry name" value="Ald_Xan_dh_C"/>
    <property type="match status" value="1"/>
</dbReference>
<dbReference type="PANTHER" id="PTHR11908:SF132">
    <property type="entry name" value="ALDEHYDE OXIDASE 1-RELATED"/>
    <property type="match status" value="1"/>
</dbReference>
<feature type="domain" description="Aldehyde oxidase/xanthine dehydrogenase a/b hammerhead" evidence="3">
    <location>
        <begin position="20"/>
        <end position="140"/>
    </location>
</feature>
<dbReference type="InterPro" id="IPR016208">
    <property type="entry name" value="Ald_Oxase/xanthine_DH-like"/>
</dbReference>
<comment type="caution">
    <text evidence="4">The sequence shown here is derived from an EMBL/GenBank/DDBJ whole genome shotgun (WGS) entry which is preliminary data.</text>
</comment>
<dbReference type="Pfam" id="PF20256">
    <property type="entry name" value="MoCoBD_2"/>
    <property type="match status" value="1"/>
</dbReference>
<reference evidence="4 5" key="1">
    <citation type="submission" date="2015-12" db="EMBL/GenBank/DDBJ databases">
        <title>Genome sequence of Tistrella mobilis MCCC 1A02139.</title>
        <authorList>
            <person name="Lu L."/>
            <person name="Lai Q."/>
            <person name="Shao Z."/>
            <person name="Qian P."/>
        </authorList>
    </citation>
    <scope>NUCLEOTIDE SEQUENCE [LARGE SCALE GENOMIC DNA]</scope>
    <source>
        <strain evidence="4 5">MCCC 1A02139</strain>
    </source>
</reference>
<dbReference type="GO" id="GO:0005506">
    <property type="term" value="F:iron ion binding"/>
    <property type="evidence" value="ECO:0007669"/>
    <property type="project" value="InterPro"/>
</dbReference>
<dbReference type="InterPro" id="IPR036856">
    <property type="entry name" value="Ald_Oxase/Xan_DH_a/b_sf"/>
</dbReference>
<keyword evidence="2" id="KW-0560">Oxidoreductase</keyword>
<dbReference type="InterPro" id="IPR000674">
    <property type="entry name" value="Ald_Oxase/Xan_DH_a/b"/>
</dbReference>
<dbReference type="RefSeq" id="WP_062769299.1">
    <property type="nucleotide sequence ID" value="NZ_CP121045.1"/>
</dbReference>
<evidence type="ECO:0000259" key="3">
    <source>
        <dbReference type="SMART" id="SM01008"/>
    </source>
</evidence>
<organism evidence="4 5">
    <name type="scientific">Tistrella mobilis</name>
    <dbReference type="NCBI Taxonomy" id="171437"/>
    <lineage>
        <taxon>Bacteria</taxon>
        <taxon>Pseudomonadati</taxon>
        <taxon>Pseudomonadota</taxon>
        <taxon>Alphaproteobacteria</taxon>
        <taxon>Geminicoccales</taxon>
        <taxon>Geminicoccaceae</taxon>
        <taxon>Tistrella</taxon>
    </lineage>
</organism>
<sequence>MLKFGIGQAVRRVEDRRFLTGHGRYTDDISFEGQLHVAFVRSPHAAARILAVDTADAAAAEGVVAVFTGADLDADGVGGVPAVARVKNADGSGMQAPKRPALAADAVHFAGEAVAMVVATDPVAARDAAELVVVDYDERPAVVDPLKAVEEDAVVVHDGTPSNLCFDWRQGKAAEVETAMAAAHQVVEIDIVNNRVSANPLEPRAVNATIDAETGQTVVYTNGQGVHGLRGILADAVFKVPADEFRVVMPDVGGGFGMKIFLYPEHVAVIYAARKLRRPVKWTGDRSESLLTDAHGRDLRTHARLGLDADGRFTAFEVSTVANLGAYASQFGAMIPTSAAAGLATTVYAIPVAALHVKGVFTNTAPVDAYRGAGRPEANYLIERLIDTAARATGRSPAELRRINYIPATAMPYTNAMGTTYDCGDFALMQSRALEAADMAGFAERRRQSAAKGRLRGIGMASYIEWTQGNPKEEVRIRFEADGSATVLVGTQSNGQGHETSFAQVAAELLGMPFEKVQVVMGDTARVKTGGGTGGSRSLQMAGSAIRLASEAVVERARSIAAEKLEAAAEDLVFEDGRFTVAGTDLGMDMEAVAQIALDAGAPLDESRTFDRPAPTFPNGCHVAEVEIDPETGRVEPVRYVVADDFGKVVNPMIVMGQVQGGVAQGLGQALMEHAVYDDDSGQLLTGSFMDYGMPRAEDMIFLDIRLYEDLPTASSGLGSKGCGEAGTIGACPAIMNAINDALIAEGAGEIDMPATPARVWAALGAARSTAAA</sequence>
<dbReference type="GO" id="GO:0016491">
    <property type="term" value="F:oxidoreductase activity"/>
    <property type="evidence" value="ECO:0007669"/>
    <property type="project" value="UniProtKB-KW"/>
</dbReference>
<name>A0A162JTZ3_9PROT</name>
<gene>
    <name evidence="4" type="ORF">AUP44_15210</name>
</gene>
<dbReference type="InterPro" id="IPR037165">
    <property type="entry name" value="AldOxase/xan_DH_Mopterin-bd_sf"/>
</dbReference>
<dbReference type="OrthoDB" id="9758509at2"/>
<dbReference type="SUPFAM" id="SSF54665">
    <property type="entry name" value="CO dehydrogenase molybdoprotein N-domain-like"/>
    <property type="match status" value="1"/>
</dbReference>
<dbReference type="PANTHER" id="PTHR11908">
    <property type="entry name" value="XANTHINE DEHYDROGENASE"/>
    <property type="match status" value="1"/>
</dbReference>
<dbReference type="Gene3D" id="3.30.365.10">
    <property type="entry name" value="Aldehyde oxidase/xanthine dehydrogenase, molybdopterin binding domain"/>
    <property type="match status" value="4"/>
</dbReference>
<protein>
    <submittedName>
        <fullName evidence="4">Carbon monoxide dehydrogenase</fullName>
    </submittedName>
</protein>
<evidence type="ECO:0000256" key="2">
    <source>
        <dbReference type="ARBA" id="ARBA00023002"/>
    </source>
</evidence>
<dbReference type="InterPro" id="IPR046867">
    <property type="entry name" value="AldOxase/xan_DH_MoCoBD2"/>
</dbReference>
<dbReference type="Pfam" id="PF01315">
    <property type="entry name" value="Ald_Xan_dh_C"/>
    <property type="match status" value="1"/>
</dbReference>
<dbReference type="GeneID" id="97240467"/>
<keyword evidence="1" id="KW-0500">Molybdenum</keyword>